<dbReference type="RefSeq" id="WP_337338786.1">
    <property type="nucleotide sequence ID" value="NZ_JBBDGL010000004.1"/>
</dbReference>
<feature type="compositionally biased region" description="Basic and acidic residues" evidence="1">
    <location>
        <begin position="192"/>
        <end position="211"/>
    </location>
</feature>
<dbReference type="InterPro" id="IPR038507">
    <property type="entry name" value="YcnI-like_sf"/>
</dbReference>
<keyword evidence="5" id="KW-1185">Reference proteome</keyword>
<evidence type="ECO:0000256" key="2">
    <source>
        <dbReference type="SAM" id="Phobius"/>
    </source>
</evidence>
<reference evidence="4 5" key="1">
    <citation type="submission" date="2024-02" db="EMBL/GenBank/DDBJ databases">
        <authorList>
            <person name="Saticioglu I.B."/>
        </authorList>
    </citation>
    <scope>NUCLEOTIDE SEQUENCE [LARGE SCALE GENOMIC DNA]</scope>
    <source>
        <strain evidence="4 5">Mu-86</strain>
    </source>
</reference>
<accession>A0ABU8LVR0</accession>
<dbReference type="EMBL" id="JBBDGL010000004">
    <property type="protein sequence ID" value="MEJ1156351.1"/>
    <property type="molecule type" value="Genomic_DNA"/>
</dbReference>
<sequence>MNAVSHTPARRRTLTLAGVATGIALVVATPLMASAHVHVDPGEVAAGSSQTLTFSSSHGCDGSPTTAFVVDIPEGVTSVAPVIDGAYSISRVLGSDGIATQVTYTALAPIEDGLKATMSMAVLFEEATANTDIAFPVTQLCEEGENAWIEVAEDGADSHDLDSPAPVVSVGELAQESSHDHDDAADQESAEGAEHTDDEHADDEHNDHADAEDAGAETESGSSLAIAALWLGIGGLAAGLAGLIVAIVRTRPSKS</sequence>
<organism evidence="4 5">
    <name type="scientific">Microbacterium marmarense</name>
    <dbReference type="NCBI Taxonomy" id="3122051"/>
    <lineage>
        <taxon>Bacteria</taxon>
        <taxon>Bacillati</taxon>
        <taxon>Actinomycetota</taxon>
        <taxon>Actinomycetes</taxon>
        <taxon>Micrococcales</taxon>
        <taxon>Microbacteriaceae</taxon>
        <taxon>Microbacterium</taxon>
    </lineage>
</organism>
<dbReference type="Pfam" id="PF07987">
    <property type="entry name" value="DUF1775"/>
    <property type="match status" value="1"/>
</dbReference>
<keyword evidence="2" id="KW-1133">Transmembrane helix</keyword>
<keyword evidence="2" id="KW-0472">Membrane</keyword>
<dbReference type="Proteomes" id="UP001368654">
    <property type="component" value="Unassembled WGS sequence"/>
</dbReference>
<dbReference type="InterPro" id="IPR012533">
    <property type="entry name" value="YcnI-copper_dom"/>
</dbReference>
<feature type="domain" description="YncI copper-binding" evidence="3">
    <location>
        <begin position="36"/>
        <end position="170"/>
    </location>
</feature>
<feature type="region of interest" description="Disordered" evidence="1">
    <location>
        <begin position="173"/>
        <end position="218"/>
    </location>
</feature>
<feature type="transmembrane region" description="Helical" evidence="2">
    <location>
        <begin position="227"/>
        <end position="248"/>
    </location>
</feature>
<keyword evidence="2" id="KW-0812">Transmembrane</keyword>
<evidence type="ECO:0000256" key="1">
    <source>
        <dbReference type="SAM" id="MobiDB-lite"/>
    </source>
</evidence>
<protein>
    <submittedName>
        <fullName evidence="4">DUF1775 domain-containing protein</fullName>
    </submittedName>
</protein>
<evidence type="ECO:0000313" key="4">
    <source>
        <dbReference type="EMBL" id="MEJ1156351.1"/>
    </source>
</evidence>
<dbReference type="Gene3D" id="2.60.40.2230">
    <property type="entry name" value="Uncharacterised protein YcnI-like PF07987, DUF1775"/>
    <property type="match status" value="1"/>
</dbReference>
<name>A0ABU8LVR0_9MICO</name>
<evidence type="ECO:0000313" key="5">
    <source>
        <dbReference type="Proteomes" id="UP001368654"/>
    </source>
</evidence>
<evidence type="ECO:0000259" key="3">
    <source>
        <dbReference type="Pfam" id="PF07987"/>
    </source>
</evidence>
<comment type="caution">
    <text evidence="4">The sequence shown here is derived from an EMBL/GenBank/DDBJ whole genome shotgun (WGS) entry which is preliminary data.</text>
</comment>
<proteinExistence type="predicted"/>
<gene>
    <name evidence="4" type="ORF">WDU96_12145</name>
</gene>